<evidence type="ECO:0000256" key="4">
    <source>
        <dbReference type="ARBA" id="ARBA00022827"/>
    </source>
</evidence>
<comment type="similarity">
    <text evidence="2">Belongs to the oxygen-dependent FAD-linked oxidoreductase family.</text>
</comment>
<keyword evidence="9" id="KW-1185">Reference proteome</keyword>
<evidence type="ECO:0000313" key="8">
    <source>
        <dbReference type="EMBL" id="KAL2869029.1"/>
    </source>
</evidence>
<dbReference type="InterPro" id="IPR036318">
    <property type="entry name" value="FAD-bd_PCMH-like_sf"/>
</dbReference>
<organism evidence="8 9">
    <name type="scientific">Aspergillus lucknowensis</name>
    <dbReference type="NCBI Taxonomy" id="176173"/>
    <lineage>
        <taxon>Eukaryota</taxon>
        <taxon>Fungi</taxon>
        <taxon>Dikarya</taxon>
        <taxon>Ascomycota</taxon>
        <taxon>Pezizomycotina</taxon>
        <taxon>Eurotiomycetes</taxon>
        <taxon>Eurotiomycetidae</taxon>
        <taxon>Eurotiales</taxon>
        <taxon>Aspergillaceae</taxon>
        <taxon>Aspergillus</taxon>
        <taxon>Aspergillus subgen. Nidulantes</taxon>
    </lineage>
</organism>
<evidence type="ECO:0000256" key="3">
    <source>
        <dbReference type="ARBA" id="ARBA00022630"/>
    </source>
</evidence>
<keyword evidence="5" id="KW-0560">Oxidoreductase</keyword>
<feature type="signal peptide" evidence="6">
    <location>
        <begin position="1"/>
        <end position="15"/>
    </location>
</feature>
<keyword evidence="4" id="KW-0274">FAD</keyword>
<evidence type="ECO:0000313" key="9">
    <source>
        <dbReference type="Proteomes" id="UP001610432"/>
    </source>
</evidence>
<comment type="caution">
    <text evidence="8">The sequence shown here is derived from an EMBL/GenBank/DDBJ whole genome shotgun (WGS) entry which is preliminary data.</text>
</comment>
<evidence type="ECO:0000256" key="1">
    <source>
        <dbReference type="ARBA" id="ARBA00001974"/>
    </source>
</evidence>
<dbReference type="Proteomes" id="UP001610432">
    <property type="component" value="Unassembled WGS sequence"/>
</dbReference>
<accession>A0ABR4LWX0</accession>
<dbReference type="Gene3D" id="3.40.462.20">
    <property type="match status" value="1"/>
</dbReference>
<dbReference type="InterPro" id="IPR012951">
    <property type="entry name" value="BBE"/>
</dbReference>
<dbReference type="Gene3D" id="3.30.465.10">
    <property type="match status" value="2"/>
</dbReference>
<dbReference type="InterPro" id="IPR050416">
    <property type="entry name" value="FAD-linked_Oxidoreductase"/>
</dbReference>
<dbReference type="InterPro" id="IPR016169">
    <property type="entry name" value="FAD-bd_PCMH_sub2"/>
</dbReference>
<dbReference type="GeneID" id="98149255"/>
<evidence type="ECO:0000259" key="7">
    <source>
        <dbReference type="PROSITE" id="PS51387"/>
    </source>
</evidence>
<dbReference type="InterPro" id="IPR016166">
    <property type="entry name" value="FAD-bd_PCMH"/>
</dbReference>
<evidence type="ECO:0000256" key="2">
    <source>
        <dbReference type="ARBA" id="ARBA00005466"/>
    </source>
</evidence>
<protein>
    <recommendedName>
        <fullName evidence="7">FAD-binding PCMH-type domain-containing protein</fullName>
    </recommendedName>
</protein>
<feature type="domain" description="FAD-binding PCMH-type" evidence="7">
    <location>
        <begin position="57"/>
        <end position="229"/>
    </location>
</feature>
<sequence>MRLLSLALLATLAVASPHRKADLAGCVAAVFGDSAPKRIVAPTNETYLDARLGEKIQDEQLPVLIAYADDAEEIAPLIQCAQAAGVKAVPRTGGHSFEAYSSLNGTLVIDIAHINQVRVSDDHKSAVVGAGIRLGALYTALNEYDTTFIGGICPTVGLAGFLGSGGFNMQQRSQGLGVEHVLAAKVVLADGTTVEASPETNSDLFWAIRGGGGGSYGIAVEFTLSLTAIPRSALVLLTWNDTESRFPASQRYLDWAPKQVPEFMSQINVYRDTVQVLGWHYGGTEEELTALVETSGLLDIGTPEVIISGNCNTDNARIFGYTTTECQPDEEVDASILNVIPDPFTQVGDSPQFQWNEDPKSDSIPVAFPWERFYRLSKSFFVLKDRPLTDEVLQSLLDRIASLDEESEVWGEWHAWNITVPSKSDHAFAWRDQAYAHLEFQVHGAPDDAERQEAYEEWFADLESYLRPEVGVASYSGYVDADISTDPLESYYGDNVAELVAVKKKYDPEEFFTNPLAIKA</sequence>
<feature type="chain" id="PRO_5045877466" description="FAD-binding PCMH-type domain-containing protein" evidence="6">
    <location>
        <begin position="16"/>
        <end position="520"/>
    </location>
</feature>
<gene>
    <name evidence="8" type="ORF">BJX67DRAFT_387127</name>
</gene>
<dbReference type="PANTHER" id="PTHR42973:SF39">
    <property type="entry name" value="FAD-BINDING PCMH-TYPE DOMAIN-CONTAINING PROTEIN"/>
    <property type="match status" value="1"/>
</dbReference>
<reference evidence="8 9" key="1">
    <citation type="submission" date="2024-07" db="EMBL/GenBank/DDBJ databases">
        <title>Section-level genome sequencing and comparative genomics of Aspergillus sections Usti and Cavernicolus.</title>
        <authorList>
            <consortium name="Lawrence Berkeley National Laboratory"/>
            <person name="Nybo J.L."/>
            <person name="Vesth T.C."/>
            <person name="Theobald S."/>
            <person name="Frisvad J.C."/>
            <person name="Larsen T.O."/>
            <person name="Kjaerboelling I."/>
            <person name="Rothschild-Mancinelli K."/>
            <person name="Lyhne E.K."/>
            <person name="Kogle M.E."/>
            <person name="Barry K."/>
            <person name="Clum A."/>
            <person name="Na H."/>
            <person name="Ledsgaard L."/>
            <person name="Lin J."/>
            <person name="Lipzen A."/>
            <person name="Kuo A."/>
            <person name="Riley R."/>
            <person name="Mondo S."/>
            <person name="Labutti K."/>
            <person name="Haridas S."/>
            <person name="Pangalinan J."/>
            <person name="Salamov A.A."/>
            <person name="Simmons B.A."/>
            <person name="Magnuson J.K."/>
            <person name="Chen J."/>
            <person name="Drula E."/>
            <person name="Henrissat B."/>
            <person name="Wiebenga A."/>
            <person name="Lubbers R.J."/>
            <person name="Gomes A.C."/>
            <person name="Macurrencykelacurrency M.R."/>
            <person name="Stajich J."/>
            <person name="Grigoriev I.V."/>
            <person name="Mortensen U.H."/>
            <person name="De Vries R.P."/>
            <person name="Baker S.E."/>
            <person name="Andersen M.R."/>
        </authorList>
    </citation>
    <scope>NUCLEOTIDE SEQUENCE [LARGE SCALE GENOMIC DNA]</scope>
    <source>
        <strain evidence="8 9">CBS 449.75</strain>
    </source>
</reference>
<name>A0ABR4LWX0_9EURO</name>
<dbReference type="EMBL" id="JBFXLQ010000011">
    <property type="protein sequence ID" value="KAL2869029.1"/>
    <property type="molecule type" value="Genomic_DNA"/>
</dbReference>
<dbReference type="InterPro" id="IPR006094">
    <property type="entry name" value="Oxid_FAD_bind_N"/>
</dbReference>
<dbReference type="Pfam" id="PF01565">
    <property type="entry name" value="FAD_binding_4"/>
    <property type="match status" value="1"/>
</dbReference>
<proteinExistence type="inferred from homology"/>
<dbReference type="Pfam" id="PF08031">
    <property type="entry name" value="BBE"/>
    <property type="match status" value="1"/>
</dbReference>
<evidence type="ECO:0000256" key="5">
    <source>
        <dbReference type="ARBA" id="ARBA00023002"/>
    </source>
</evidence>
<dbReference type="PROSITE" id="PS51387">
    <property type="entry name" value="FAD_PCMH"/>
    <property type="match status" value="1"/>
</dbReference>
<dbReference type="RefSeq" id="XP_070888008.1">
    <property type="nucleotide sequence ID" value="XM_071034183.1"/>
</dbReference>
<dbReference type="SUPFAM" id="SSF56176">
    <property type="entry name" value="FAD-binding/transporter-associated domain-like"/>
    <property type="match status" value="1"/>
</dbReference>
<keyword evidence="6" id="KW-0732">Signal</keyword>
<evidence type="ECO:0000256" key="6">
    <source>
        <dbReference type="SAM" id="SignalP"/>
    </source>
</evidence>
<dbReference type="PANTHER" id="PTHR42973">
    <property type="entry name" value="BINDING OXIDOREDUCTASE, PUTATIVE (AFU_ORTHOLOGUE AFUA_1G17690)-RELATED"/>
    <property type="match status" value="1"/>
</dbReference>
<keyword evidence="3" id="KW-0285">Flavoprotein</keyword>
<comment type="cofactor">
    <cofactor evidence="1">
        <name>FAD</name>
        <dbReference type="ChEBI" id="CHEBI:57692"/>
    </cofactor>
</comment>